<sequence>MNRQTLIEQRIYHLHQRIIQKLRDEPQKILKMARSNLKRYRERNGDWSSYLDWEKKLSLPIADIIKILESNKESAVLARSNSPFAGCISPRERWAILREFNKKYETSRN</sequence>
<proteinExistence type="predicted"/>
<dbReference type="EMBL" id="JSZA02000013">
    <property type="protein sequence ID" value="TGO03533.1"/>
    <property type="molecule type" value="Genomic_DNA"/>
</dbReference>
<name>A0A4E0QS40_9GAMM</name>
<dbReference type="Proteomes" id="UP000030428">
    <property type="component" value="Unassembled WGS sequence"/>
</dbReference>
<reference evidence="1 2" key="1">
    <citation type="journal article" date="2016" name="Front. Microbiol.">
        <title>Single-Cell (Meta-)Genomics of a Dimorphic Candidatus Thiomargarita nelsonii Reveals Genomic Plasticity.</title>
        <authorList>
            <person name="Flood B.E."/>
            <person name="Fliss P."/>
            <person name="Jones D.S."/>
            <person name="Dick G.J."/>
            <person name="Jain S."/>
            <person name="Kaster A.K."/>
            <person name="Winkel M."/>
            <person name="Mussmann M."/>
            <person name="Bailey J."/>
        </authorList>
    </citation>
    <scope>NUCLEOTIDE SEQUENCE [LARGE SCALE GENOMIC DNA]</scope>
    <source>
        <strain evidence="1">Hydrate Ridge</strain>
    </source>
</reference>
<accession>A0A4E0QS40</accession>
<protein>
    <submittedName>
        <fullName evidence="1">Uncharacterized protein</fullName>
    </submittedName>
</protein>
<gene>
    <name evidence="1" type="ORF">PN36_04665</name>
</gene>
<comment type="caution">
    <text evidence="1">The sequence shown here is derived from an EMBL/GenBank/DDBJ whole genome shotgun (WGS) entry which is preliminary data.</text>
</comment>
<dbReference type="AlphaFoldDB" id="A0A4E0QS40"/>
<organism evidence="1 2">
    <name type="scientific">Candidatus Thiomargarita nelsonii</name>
    <dbReference type="NCBI Taxonomy" id="1003181"/>
    <lineage>
        <taxon>Bacteria</taxon>
        <taxon>Pseudomonadati</taxon>
        <taxon>Pseudomonadota</taxon>
        <taxon>Gammaproteobacteria</taxon>
        <taxon>Thiotrichales</taxon>
        <taxon>Thiotrichaceae</taxon>
        <taxon>Thiomargarita</taxon>
    </lineage>
</organism>
<evidence type="ECO:0000313" key="1">
    <source>
        <dbReference type="EMBL" id="TGO03533.1"/>
    </source>
</evidence>
<evidence type="ECO:0000313" key="2">
    <source>
        <dbReference type="Proteomes" id="UP000030428"/>
    </source>
</evidence>
<keyword evidence="2" id="KW-1185">Reference proteome</keyword>